<evidence type="ECO:0000256" key="2">
    <source>
        <dbReference type="ARBA" id="ARBA00022741"/>
    </source>
</evidence>
<accession>A0ABV2DLN8</accession>
<dbReference type="PANTHER" id="PTHR42711">
    <property type="entry name" value="ABC TRANSPORTER ATP-BINDING PROTEIN"/>
    <property type="match status" value="1"/>
</dbReference>
<organism evidence="5 6">
    <name type="scientific">Mesorhizobium shangrilense</name>
    <dbReference type="NCBI Taxonomy" id="460060"/>
    <lineage>
        <taxon>Bacteria</taxon>
        <taxon>Pseudomonadati</taxon>
        <taxon>Pseudomonadota</taxon>
        <taxon>Alphaproteobacteria</taxon>
        <taxon>Hyphomicrobiales</taxon>
        <taxon>Phyllobacteriaceae</taxon>
        <taxon>Mesorhizobium</taxon>
    </lineage>
</organism>
<dbReference type="Proteomes" id="UP001548832">
    <property type="component" value="Unassembled WGS sequence"/>
</dbReference>
<keyword evidence="1" id="KW-0813">Transport</keyword>
<dbReference type="PROSITE" id="PS50893">
    <property type="entry name" value="ABC_TRANSPORTER_2"/>
    <property type="match status" value="1"/>
</dbReference>
<dbReference type="InterPro" id="IPR003593">
    <property type="entry name" value="AAA+_ATPase"/>
</dbReference>
<evidence type="ECO:0000259" key="4">
    <source>
        <dbReference type="PROSITE" id="PS50893"/>
    </source>
</evidence>
<evidence type="ECO:0000313" key="5">
    <source>
        <dbReference type="EMBL" id="MET2831011.1"/>
    </source>
</evidence>
<sequence length="245" mass="26723">MTELALETTGLTRSFGSLVAVNEISLKVEKGQLYGFLGLNGAGKTTTIRMLTTLLPPTRGSAKLWGHDIASEPLAVRKLIGLVSDETSESQSDWTAREYLAYFARIRGIEDVRDTVERCLTSVGLAEQFRGKLIGTYSTGMKRRVEIARALLGSPKVLFLDEPTRGLDLPAKRETWKLLRDLASSEAVTTFLSSHDAQEIRTLCTRISVVATGKLVFSGPAQDLGADLDTFEDRLVGLLTGARFG</sequence>
<evidence type="ECO:0000256" key="3">
    <source>
        <dbReference type="ARBA" id="ARBA00022840"/>
    </source>
</evidence>
<reference evidence="5 6" key="1">
    <citation type="submission" date="2024-06" db="EMBL/GenBank/DDBJ databases">
        <authorList>
            <person name="Kim D.-U."/>
        </authorList>
    </citation>
    <scope>NUCLEOTIDE SEQUENCE [LARGE SCALE GENOMIC DNA]</scope>
    <source>
        <strain evidence="5 6">KACC15460</strain>
    </source>
</reference>
<dbReference type="Pfam" id="PF00005">
    <property type="entry name" value="ABC_tran"/>
    <property type="match status" value="1"/>
</dbReference>
<dbReference type="InterPro" id="IPR027417">
    <property type="entry name" value="P-loop_NTPase"/>
</dbReference>
<dbReference type="InterPro" id="IPR003439">
    <property type="entry name" value="ABC_transporter-like_ATP-bd"/>
</dbReference>
<comment type="caution">
    <text evidence="5">The sequence shown here is derived from an EMBL/GenBank/DDBJ whole genome shotgun (WGS) entry which is preliminary data.</text>
</comment>
<keyword evidence="2" id="KW-0547">Nucleotide-binding</keyword>
<dbReference type="RefSeq" id="WP_354463103.1">
    <property type="nucleotide sequence ID" value="NZ_JBEWSZ010000002.1"/>
</dbReference>
<evidence type="ECO:0000256" key="1">
    <source>
        <dbReference type="ARBA" id="ARBA00022448"/>
    </source>
</evidence>
<dbReference type="PANTHER" id="PTHR42711:SF18">
    <property type="entry name" value="ABC TRANSPORTER, ATP-BINDING PROTEIN"/>
    <property type="match status" value="1"/>
</dbReference>
<evidence type="ECO:0000313" key="6">
    <source>
        <dbReference type="Proteomes" id="UP001548832"/>
    </source>
</evidence>
<dbReference type="EMBL" id="JBEWSZ010000002">
    <property type="protein sequence ID" value="MET2831011.1"/>
    <property type="molecule type" value="Genomic_DNA"/>
</dbReference>
<dbReference type="SUPFAM" id="SSF52540">
    <property type="entry name" value="P-loop containing nucleoside triphosphate hydrolases"/>
    <property type="match status" value="1"/>
</dbReference>
<dbReference type="GO" id="GO:0005524">
    <property type="term" value="F:ATP binding"/>
    <property type="evidence" value="ECO:0007669"/>
    <property type="project" value="UniProtKB-KW"/>
</dbReference>
<protein>
    <submittedName>
        <fullName evidence="5">ABC transporter ATP-binding protein</fullName>
    </submittedName>
</protein>
<feature type="domain" description="ABC transporter" evidence="4">
    <location>
        <begin position="6"/>
        <end position="237"/>
    </location>
</feature>
<proteinExistence type="predicted"/>
<dbReference type="InterPro" id="IPR050763">
    <property type="entry name" value="ABC_transporter_ATP-binding"/>
</dbReference>
<gene>
    <name evidence="5" type="ORF">ABVQ20_28910</name>
</gene>
<dbReference type="SMART" id="SM00382">
    <property type="entry name" value="AAA"/>
    <property type="match status" value="1"/>
</dbReference>
<dbReference type="Gene3D" id="3.40.50.300">
    <property type="entry name" value="P-loop containing nucleotide triphosphate hydrolases"/>
    <property type="match status" value="1"/>
</dbReference>
<keyword evidence="3 5" id="KW-0067">ATP-binding</keyword>
<name>A0ABV2DLN8_9HYPH</name>
<keyword evidence="6" id="KW-1185">Reference proteome</keyword>